<feature type="region of interest" description="Disordered" evidence="1">
    <location>
        <begin position="280"/>
        <end position="307"/>
    </location>
</feature>
<reference evidence="3" key="1">
    <citation type="submission" date="2021-04" db="EMBL/GenBank/DDBJ databases">
        <authorList>
            <consortium name="Molecular Ecology Group"/>
        </authorList>
    </citation>
    <scope>NUCLEOTIDE SEQUENCE</scope>
</reference>
<keyword evidence="2" id="KW-0732">Signal</keyword>
<evidence type="ECO:0000313" key="4">
    <source>
        <dbReference type="Proteomes" id="UP000678393"/>
    </source>
</evidence>
<protein>
    <submittedName>
        <fullName evidence="3">Uncharacterized protein</fullName>
    </submittedName>
</protein>
<feature type="non-terminal residue" evidence="3">
    <location>
        <position position="456"/>
    </location>
</feature>
<evidence type="ECO:0000313" key="3">
    <source>
        <dbReference type="EMBL" id="CAG5117624.1"/>
    </source>
</evidence>
<accession>A0A8S3YLD6</accession>
<feature type="signal peptide" evidence="2">
    <location>
        <begin position="1"/>
        <end position="28"/>
    </location>
</feature>
<dbReference type="AlphaFoldDB" id="A0A8S3YLD6"/>
<evidence type="ECO:0000256" key="1">
    <source>
        <dbReference type="SAM" id="MobiDB-lite"/>
    </source>
</evidence>
<comment type="caution">
    <text evidence="3">The sequence shown here is derived from an EMBL/GenBank/DDBJ whole genome shotgun (WGS) entry which is preliminary data.</text>
</comment>
<feature type="chain" id="PRO_5035783529" evidence="2">
    <location>
        <begin position="29"/>
        <end position="456"/>
    </location>
</feature>
<sequence>MCARRSLSLTVFISQLLLMALLLVTASSSHVGHQAAPSVIKSSSTDIVAASRLKRAPGWGKRNALHRDDFLDGSESALRDINTLAALNTVSPFAEETDFLSDKRAPGWGKRAPGWGKRAPGWGKRSCYGGACLNNLPSLGSKGFLPFGKTVDNTEFNNDDFDTDETGLDFTKRAPGWGKRSYQLDLGDHDAESDQFRNWGINTGSQSLLQKNADAVKKFINTIGALSRNSVTADGSMSAERRAPGWGKRSRKLEFGYGDLNTDKRAPGWGKRAPGWGKRNYDDEIDDSSDDIQKRAPGWGKRAPGWGKRGNAFELEDDSGHSDKRAPGWGKRAPGWGKRSYTFEVDADNEDVDKRAPGWGKRAPGWGKRNYEFDVDYENEDFDKRAPGWGKRAPGWGKRSFRIQSGDGSLLSENRASNWEEKRAFGKSKKAPGWGKRSVREICQEFQGLQRDYIDK</sequence>
<proteinExistence type="predicted"/>
<dbReference type="OrthoDB" id="6063019at2759"/>
<keyword evidence="4" id="KW-1185">Reference proteome</keyword>
<organism evidence="3 4">
    <name type="scientific">Candidula unifasciata</name>
    <dbReference type="NCBI Taxonomy" id="100452"/>
    <lineage>
        <taxon>Eukaryota</taxon>
        <taxon>Metazoa</taxon>
        <taxon>Spiralia</taxon>
        <taxon>Lophotrochozoa</taxon>
        <taxon>Mollusca</taxon>
        <taxon>Gastropoda</taxon>
        <taxon>Heterobranchia</taxon>
        <taxon>Euthyneura</taxon>
        <taxon>Panpulmonata</taxon>
        <taxon>Eupulmonata</taxon>
        <taxon>Stylommatophora</taxon>
        <taxon>Helicina</taxon>
        <taxon>Helicoidea</taxon>
        <taxon>Geomitridae</taxon>
        <taxon>Candidula</taxon>
    </lineage>
</organism>
<gene>
    <name evidence="3" type="ORF">CUNI_LOCUS3182</name>
</gene>
<name>A0A8S3YLD6_9EUPU</name>
<dbReference type="EMBL" id="CAJHNH020000430">
    <property type="protein sequence ID" value="CAG5117624.1"/>
    <property type="molecule type" value="Genomic_DNA"/>
</dbReference>
<evidence type="ECO:0000256" key="2">
    <source>
        <dbReference type="SAM" id="SignalP"/>
    </source>
</evidence>
<dbReference type="Proteomes" id="UP000678393">
    <property type="component" value="Unassembled WGS sequence"/>
</dbReference>